<dbReference type="AlphaFoldDB" id="A0A8F5ZFK8"/>
<evidence type="ECO:0000313" key="5">
    <source>
        <dbReference type="Proteomes" id="UP000694228"/>
    </source>
</evidence>
<feature type="domain" description="N-acetyltransferase" evidence="3">
    <location>
        <begin position="4"/>
        <end position="164"/>
    </location>
</feature>
<dbReference type="PANTHER" id="PTHR43072">
    <property type="entry name" value="N-ACETYLTRANSFERASE"/>
    <property type="match status" value="1"/>
</dbReference>
<evidence type="ECO:0000313" key="4">
    <source>
        <dbReference type="EMBL" id="QXO94629.1"/>
    </source>
</evidence>
<reference evidence="4 5" key="1">
    <citation type="submission" date="2021-06" db="EMBL/GenBank/DDBJ databases">
        <title>Complete genome sequence of the secondary alcohol utilizing methanogen Methanospirillum hungatei strain GP1.</title>
        <authorList>
            <person name="Day L.A."/>
            <person name="Costa K.C."/>
        </authorList>
    </citation>
    <scope>NUCLEOTIDE SEQUENCE [LARGE SCALE GENOMIC DNA]</scope>
    <source>
        <strain evidence="4 5">GP1</strain>
    </source>
</reference>
<name>A0A8F5ZFK8_METHU</name>
<dbReference type="Pfam" id="PF13420">
    <property type="entry name" value="Acetyltransf_4"/>
    <property type="match status" value="1"/>
</dbReference>
<sequence>MVMTHFTPVTHRDLPEIKEIYDHYILHSTATFHSEKITLPKLEEIIYLNNPRYPSFLIHEADEVIGYCFLSRFKKRQAYDRTAEVSVYLKPGFTGKGIGTLAMHHIEGAAKKGGIHVLIGTLCGENYASIRLLEHMGYTKAAHLRNVGEKFGKILDVVMYQKDV</sequence>
<gene>
    <name evidence="4" type="ORF">KSK55_15160</name>
</gene>
<dbReference type="PROSITE" id="PS51186">
    <property type="entry name" value="GNAT"/>
    <property type="match status" value="1"/>
</dbReference>
<dbReference type="GO" id="GO:0016747">
    <property type="term" value="F:acyltransferase activity, transferring groups other than amino-acyl groups"/>
    <property type="evidence" value="ECO:0007669"/>
    <property type="project" value="InterPro"/>
</dbReference>
<protein>
    <submittedName>
        <fullName evidence="4">GNAT family N-acetyltransferase</fullName>
    </submittedName>
</protein>
<dbReference type="EMBL" id="CP077107">
    <property type="protein sequence ID" value="QXO94629.1"/>
    <property type="molecule type" value="Genomic_DNA"/>
</dbReference>
<organism evidence="4 5">
    <name type="scientific">Methanospirillum hungatei</name>
    <dbReference type="NCBI Taxonomy" id="2203"/>
    <lineage>
        <taxon>Archaea</taxon>
        <taxon>Methanobacteriati</taxon>
        <taxon>Methanobacteriota</taxon>
        <taxon>Stenosarchaea group</taxon>
        <taxon>Methanomicrobia</taxon>
        <taxon>Methanomicrobiales</taxon>
        <taxon>Methanospirillaceae</taxon>
        <taxon>Methanospirillum</taxon>
    </lineage>
</organism>
<accession>A0A8F5ZFK8</accession>
<dbReference type="Proteomes" id="UP000694228">
    <property type="component" value="Chromosome"/>
</dbReference>
<dbReference type="PANTHER" id="PTHR43072:SF23">
    <property type="entry name" value="UPF0039 PROTEIN C11D3.02C"/>
    <property type="match status" value="1"/>
</dbReference>
<evidence type="ECO:0000256" key="2">
    <source>
        <dbReference type="ARBA" id="ARBA00023315"/>
    </source>
</evidence>
<dbReference type="InterPro" id="IPR000182">
    <property type="entry name" value="GNAT_dom"/>
</dbReference>
<keyword evidence="1" id="KW-0808">Transferase</keyword>
<dbReference type="OrthoDB" id="129730at2157"/>
<dbReference type="CDD" id="cd04301">
    <property type="entry name" value="NAT_SF"/>
    <property type="match status" value="1"/>
</dbReference>
<keyword evidence="2" id="KW-0012">Acyltransferase</keyword>
<proteinExistence type="predicted"/>
<evidence type="ECO:0000256" key="1">
    <source>
        <dbReference type="ARBA" id="ARBA00022679"/>
    </source>
</evidence>
<evidence type="ECO:0000259" key="3">
    <source>
        <dbReference type="PROSITE" id="PS51186"/>
    </source>
</evidence>